<name>A0AAP0BWK9_9ASPA</name>
<comment type="caution">
    <text evidence="1">The sequence shown here is derived from an EMBL/GenBank/DDBJ whole genome shotgun (WGS) entry which is preliminary data.</text>
</comment>
<dbReference type="GO" id="GO:0044611">
    <property type="term" value="C:nuclear pore inner ring"/>
    <property type="evidence" value="ECO:0007669"/>
    <property type="project" value="TreeGrafter"/>
</dbReference>
<keyword evidence="2" id="KW-1185">Reference proteome</keyword>
<dbReference type="GO" id="GO:0006606">
    <property type="term" value="P:protein import into nucleus"/>
    <property type="evidence" value="ECO:0007669"/>
    <property type="project" value="TreeGrafter"/>
</dbReference>
<dbReference type="PANTHER" id="PTHR31431:SF1">
    <property type="entry name" value="NUCLEOPORIN NUP188"/>
    <property type="match status" value="1"/>
</dbReference>
<dbReference type="PANTHER" id="PTHR31431">
    <property type="entry name" value="NUCLEOPORIN NUP188 HOMOLOG"/>
    <property type="match status" value="1"/>
</dbReference>
<reference evidence="1 2" key="1">
    <citation type="journal article" date="2022" name="Nat. Plants">
        <title>Genomes of leafy and leafless Platanthera orchids illuminate the evolution of mycoheterotrophy.</title>
        <authorList>
            <person name="Li M.H."/>
            <person name="Liu K.W."/>
            <person name="Li Z."/>
            <person name="Lu H.C."/>
            <person name="Ye Q.L."/>
            <person name="Zhang D."/>
            <person name="Wang J.Y."/>
            <person name="Li Y.F."/>
            <person name="Zhong Z.M."/>
            <person name="Liu X."/>
            <person name="Yu X."/>
            <person name="Liu D.K."/>
            <person name="Tu X.D."/>
            <person name="Liu B."/>
            <person name="Hao Y."/>
            <person name="Liao X.Y."/>
            <person name="Jiang Y.T."/>
            <person name="Sun W.H."/>
            <person name="Chen J."/>
            <person name="Chen Y.Q."/>
            <person name="Ai Y."/>
            <person name="Zhai J.W."/>
            <person name="Wu S.S."/>
            <person name="Zhou Z."/>
            <person name="Hsiao Y.Y."/>
            <person name="Wu W.L."/>
            <person name="Chen Y.Y."/>
            <person name="Lin Y.F."/>
            <person name="Hsu J.L."/>
            <person name="Li C.Y."/>
            <person name="Wang Z.W."/>
            <person name="Zhao X."/>
            <person name="Zhong W.Y."/>
            <person name="Ma X.K."/>
            <person name="Ma L."/>
            <person name="Huang J."/>
            <person name="Chen G.Z."/>
            <person name="Huang M.Z."/>
            <person name="Huang L."/>
            <person name="Peng D.H."/>
            <person name="Luo Y.B."/>
            <person name="Zou S.Q."/>
            <person name="Chen S.P."/>
            <person name="Lan S."/>
            <person name="Tsai W.C."/>
            <person name="Van de Peer Y."/>
            <person name="Liu Z.J."/>
        </authorList>
    </citation>
    <scope>NUCLEOTIDE SEQUENCE [LARGE SCALE GENOMIC DNA]</scope>
    <source>
        <strain evidence="1">Lor287</strain>
    </source>
</reference>
<dbReference type="EMBL" id="JBBWWQ010000003">
    <property type="protein sequence ID" value="KAK8951576.1"/>
    <property type="molecule type" value="Genomic_DNA"/>
</dbReference>
<proteinExistence type="predicted"/>
<accession>A0AAP0BWK9</accession>
<organism evidence="1 2">
    <name type="scientific">Platanthera zijinensis</name>
    <dbReference type="NCBI Taxonomy" id="2320716"/>
    <lineage>
        <taxon>Eukaryota</taxon>
        <taxon>Viridiplantae</taxon>
        <taxon>Streptophyta</taxon>
        <taxon>Embryophyta</taxon>
        <taxon>Tracheophyta</taxon>
        <taxon>Spermatophyta</taxon>
        <taxon>Magnoliopsida</taxon>
        <taxon>Liliopsida</taxon>
        <taxon>Asparagales</taxon>
        <taxon>Orchidaceae</taxon>
        <taxon>Orchidoideae</taxon>
        <taxon>Orchideae</taxon>
        <taxon>Orchidinae</taxon>
        <taxon>Platanthera</taxon>
    </lineage>
</organism>
<dbReference type="InterPro" id="IPR044840">
    <property type="entry name" value="Nup188"/>
</dbReference>
<dbReference type="Proteomes" id="UP001418222">
    <property type="component" value="Unassembled WGS sequence"/>
</dbReference>
<dbReference type="GO" id="GO:0017056">
    <property type="term" value="F:structural constituent of nuclear pore"/>
    <property type="evidence" value="ECO:0007669"/>
    <property type="project" value="InterPro"/>
</dbReference>
<protein>
    <submittedName>
        <fullName evidence="1">Uncharacterized protein</fullName>
    </submittedName>
</protein>
<dbReference type="GO" id="GO:0006405">
    <property type="term" value="P:RNA export from nucleus"/>
    <property type="evidence" value="ECO:0007669"/>
    <property type="project" value="TreeGrafter"/>
</dbReference>
<sequence length="2003" mass="223030">MVTAPAAATASGSDTANVSVTAISTAGAPLNATVQSVSSKSIDESLWWDSFVVLLEELDSAPHSSDVSANLISKLKRNHAWFLNSVSHFKSPNEASRLALDSNEISLGVHRIAVKPNLREAALRASKFLCLDEVQTYILISRSFEHDKSIAHVERQDFLQWALLQYFIERQCLLKCIRRIFVNSLSVSSSSLSSEMKGEALLLVDDGLEIKLISVLQDLLSSSPSEKNVFLVFHDVELVALWVDETIIEAILVLDILFLAYYDNFCVCNAVQWRSLCSLFKDILGGVCSIEKLAVSLETRASFTQAKAQLLLILIETLDLENLLRMVHDEVPIRKGGSLFSMQDVQEMDVLVSTFSVLGTLESGPFFLAWAVFICLLSSLPDMKNPNILLEIDHVDYARQAFEVGTFNYLLEFLRSDSLRDSDGPISGLLSVLRTFMSAFIASYEITHQPENTLSLILEILCEIYKGEESLSNQFWDRDSFVDGPIRSLLYMLESEYPYQIIELIRLLLALCNGSWSAQCVYSFLDKMRGVTLLYEIPSGSPPMNVYDIVEAHQRIPIPSVDGIYISPGTRGQILKVIGVNVALVHWEWAHSGVYFLVLRVAQLSNSSGHDEVFLALNLFYRLISSDVALCFNFLHLDESLFTQAGRTNGLIDQNLCIDVVRVISFLVVRIIGGDGQTSTVGVCLSILAEMLKCNPSRVVDVVLSSNIFGTGVVSSSGAWLLSDGLSRMLLTDHEEESGLFLLTTSVLDFTIQLIQKGVADTLVSSLVVFSLQYVFVNHMHMKYKLKHGHWKVTFKVLAVIKSCLKAVRNSHKFSSVIRDILYFDSSIHSGLCYFLHASKQALENSSASREFGLKETEDLQNAVCSALDIVFSMLADLSKVWTSAAPSFVQTLLPASSKTASVFTVTLSLMNLFSFPAVQLAAAKVLSGLYSIASRLQPYSLESITLADALQISDLAAIVYRILDEEPHRRNDISMAVINLLISAAYFQPSLLLSMISTNIGGFGISAGDAENNLAQAPVGSRRSVIDTVMKFMDRSELHISSDPQLLMSILSFLKSLWDGGVQYMDILVKVRNSTMFWEHLSSILACRLNFDQPLEDMSDDVIQTLTYRYHCQAIALEIMSRELFFQEKVSQNEIIEKLALPSGSNGHYENRFSSEASQSFSKLLQSNVLTRWCQGSVIDDLMKSYSSGGYDIQLISRAKMAACVLIVHLMLKLSCNGTECLSMPIIEMIHMIQDKLRQNPSFSSLLVQYSLQGYSDGKEVISLVLHDLYYHLQGELEGRLIIPGPFQALSRFLLNFETFQCKEGTHEKDLWNTDVIMYEVSSIRNELGIDLWDMASWKESKEIVEKCLSHMHAANLMITLADAKNFAHKALIAIISLRGKKPLKLKSTLTSEGISEPFLEQSITYVCKCIQSTEVSLVPAINPPEKLLEMLTTQAEMLFVLSGILFMQQSHRNKKKELFPVSLILIRTSGSCFKLLAAGMLSTMLNKAIKFLLMVLLMSMEFNNPTSYITDDSGLDDNQLSEVSLSIVGLLPVLCKYVENTECFDLSVASMDLMLKGFLAPNTWLPILQEHLHLKNLVQIIQKRNSLIPVTITLNFLLTLAQTKGGAEMLNSIKIFPSLKIFFSHLVDDKFKQGGDCLPTNHDSNDKHAHLLALGFAIISSVIHSLHDDTSIVHIFDSAIHSFFGEKAYMISSCLSILNVQSDTRTKKTSRKQETGISLKALCLSEHSLSLICLLARHREYRRKGMKEIDLELRQKCIHLLAFISKEAQRVGDLSKNGLPLLCLPGLKEEVDFSEKPSFINSKHGWFMVTAIGGTIKKVTSSLSQGLPLVTKDQPNGYNQARPTYFSDIVAVQIYRIAFLLLTFLCIQAKSATERAEEVGYIDLACFPDLPMPEILHGLQDQAMAIIVDLCGGQNLTLTGETERVCLLMIQILEKSLYLEFCVTQSCGLRPVLGRVEDVGKEMKSLVQVVKQHKNLSASLTSIRQIVTLVYPGLLQTSSLV</sequence>
<evidence type="ECO:0000313" key="1">
    <source>
        <dbReference type="EMBL" id="KAK8951576.1"/>
    </source>
</evidence>
<gene>
    <name evidence="1" type="ORF">KSP39_PZI004806</name>
</gene>
<evidence type="ECO:0000313" key="2">
    <source>
        <dbReference type="Proteomes" id="UP001418222"/>
    </source>
</evidence>